<keyword evidence="1" id="KW-0812">Transmembrane</keyword>
<reference evidence="3" key="2">
    <citation type="submission" date="2015-03" db="EMBL/GenBank/DDBJ databases">
        <authorList>
            <person name="Deng P."/>
            <person name="Lu S."/>
        </authorList>
    </citation>
    <scope>NUCLEOTIDE SEQUENCE [LARGE SCALE GENOMIC DNA]</scope>
    <source>
        <strain evidence="3">UFB2</strain>
    </source>
</reference>
<evidence type="ECO:0000313" key="3">
    <source>
        <dbReference type="Proteomes" id="UP000035212"/>
    </source>
</evidence>
<dbReference type="AlphaFoldDB" id="A0A0G3GNE1"/>
<evidence type="ECO:0000313" key="2">
    <source>
        <dbReference type="EMBL" id="AKK00287.1"/>
    </source>
</evidence>
<sequence>MSRFAVKVAGVARTAIRRKIAHRAELFVLVLASLVPLFMMVIWMGIAKDAALEGFTPLRFAAYFALVFLVGEIVSSTAAEEVENDIHSGDIGSLLLRPFNIALYYFLSELASAMVRVIPVFFLVVGVFLFSEAGQYLHLSYLLPALLGVMLGFAINYLLYFIGGLAAFWSDQASTFDLVLTYMLTLFGGVLAPLTLYPEWMQSILEWSPFPYIISFPIRIIMGELTVEQLINGLLFQIVLVVAFSLLAHFVWAKGVKRYSVFG</sequence>
<feature type="transmembrane region" description="Helical" evidence="1">
    <location>
        <begin position="179"/>
        <end position="197"/>
    </location>
</feature>
<feature type="transmembrane region" description="Helical" evidence="1">
    <location>
        <begin position="234"/>
        <end position="253"/>
    </location>
</feature>
<protein>
    <recommendedName>
        <fullName evidence="4">ABC transporter permease</fullName>
    </recommendedName>
</protein>
<dbReference type="PATRIC" id="fig|587753.11.peg.4140"/>
<evidence type="ECO:0000256" key="1">
    <source>
        <dbReference type="SAM" id="Phobius"/>
    </source>
</evidence>
<gene>
    <name evidence="2" type="ORF">VM99_20205</name>
</gene>
<dbReference type="Pfam" id="PF06182">
    <property type="entry name" value="ABC2_membrane_6"/>
    <property type="match status" value="1"/>
</dbReference>
<feature type="transmembrane region" description="Helical" evidence="1">
    <location>
        <begin position="26"/>
        <end position="46"/>
    </location>
</feature>
<name>A0A0G3GNE1_9PSED</name>
<keyword evidence="1" id="KW-1133">Transmembrane helix</keyword>
<evidence type="ECO:0008006" key="4">
    <source>
        <dbReference type="Google" id="ProtNLM"/>
    </source>
</evidence>
<proteinExistence type="predicted"/>
<feature type="transmembrane region" description="Helical" evidence="1">
    <location>
        <begin position="113"/>
        <end position="130"/>
    </location>
</feature>
<accession>A0A0G3GNE1</accession>
<dbReference type="EMBL" id="CP011020">
    <property type="protein sequence ID" value="AKK00287.1"/>
    <property type="molecule type" value="Genomic_DNA"/>
</dbReference>
<feature type="transmembrane region" description="Helical" evidence="1">
    <location>
        <begin position="142"/>
        <end position="167"/>
    </location>
</feature>
<dbReference type="PANTHER" id="PTHR36832:SF1">
    <property type="entry name" value="SLR1174 PROTEIN"/>
    <property type="match status" value="1"/>
</dbReference>
<organism evidence="2 3">
    <name type="scientific">Pseudomonas chlororaphis</name>
    <dbReference type="NCBI Taxonomy" id="587753"/>
    <lineage>
        <taxon>Bacteria</taxon>
        <taxon>Pseudomonadati</taxon>
        <taxon>Pseudomonadota</taxon>
        <taxon>Gammaproteobacteria</taxon>
        <taxon>Pseudomonadales</taxon>
        <taxon>Pseudomonadaceae</taxon>
        <taxon>Pseudomonas</taxon>
    </lineage>
</organism>
<reference evidence="2 3" key="1">
    <citation type="journal article" date="2015" name="Stand. Genomic Sci.">
        <title>Complete genome of Pseudomonas chlororaphis strain UFB2, a soil bacterium with antibacterial activity against bacterial canker pathogen of tomato.</title>
        <authorList>
            <person name="Deng P."/>
            <person name="Wang X."/>
            <person name="Baird S.M."/>
            <person name="Lu S.E."/>
        </authorList>
    </citation>
    <scope>NUCLEOTIDE SEQUENCE [LARGE SCALE GENOMIC DNA]</scope>
    <source>
        <strain evidence="2 3">UFB2</strain>
    </source>
</reference>
<dbReference type="Proteomes" id="UP000035212">
    <property type="component" value="Chromosome"/>
</dbReference>
<keyword evidence="1" id="KW-0472">Membrane</keyword>
<dbReference type="InterPro" id="IPR010390">
    <property type="entry name" value="ABC-2_transporter-like"/>
</dbReference>
<dbReference type="PANTHER" id="PTHR36832">
    <property type="entry name" value="SLR1174 PROTEIN-RELATED"/>
    <property type="match status" value="1"/>
</dbReference>
<feature type="transmembrane region" description="Helical" evidence="1">
    <location>
        <begin position="204"/>
        <end position="222"/>
    </location>
</feature>